<dbReference type="PROSITE" id="PS01209">
    <property type="entry name" value="LDLRA_1"/>
    <property type="match status" value="3"/>
</dbReference>
<keyword evidence="10" id="KW-0325">Glycoprotein</keyword>
<name>A0ABP0FB21_CLALP</name>
<dbReference type="InterPro" id="IPR001881">
    <property type="entry name" value="EGF-like_Ca-bd_dom"/>
</dbReference>
<proteinExistence type="predicted"/>
<dbReference type="InterPro" id="IPR049883">
    <property type="entry name" value="NOTCH1_EGF-like"/>
</dbReference>
<evidence type="ECO:0000256" key="12">
    <source>
        <dbReference type="PROSITE-ProRule" id="PRU00124"/>
    </source>
</evidence>
<evidence type="ECO:0000313" key="16">
    <source>
        <dbReference type="EMBL" id="CAK8676018.1"/>
    </source>
</evidence>
<dbReference type="CDD" id="cd00112">
    <property type="entry name" value="LDLa"/>
    <property type="match status" value="7"/>
</dbReference>
<feature type="disulfide bond" evidence="12">
    <location>
        <begin position="292"/>
        <end position="310"/>
    </location>
</feature>
<feature type="disulfide bond" evidence="12">
    <location>
        <begin position="140"/>
        <end position="155"/>
    </location>
</feature>
<feature type="disulfide bond" evidence="12">
    <location>
        <begin position="219"/>
        <end position="234"/>
    </location>
</feature>
<keyword evidence="8 12" id="KW-1015">Disulfide bond</keyword>
<feature type="transmembrane region" description="Helical" evidence="14">
    <location>
        <begin position="7"/>
        <end position="30"/>
    </location>
</feature>
<keyword evidence="7 14" id="KW-0472">Membrane</keyword>
<evidence type="ECO:0000256" key="10">
    <source>
        <dbReference type="ARBA" id="ARBA00023180"/>
    </source>
</evidence>
<dbReference type="Pfam" id="PF14670">
    <property type="entry name" value="FXa_inhibition"/>
    <property type="match status" value="1"/>
</dbReference>
<evidence type="ECO:0000256" key="3">
    <source>
        <dbReference type="ARBA" id="ARBA00022583"/>
    </source>
</evidence>
<dbReference type="SMART" id="SM00179">
    <property type="entry name" value="EGF_CA"/>
    <property type="match status" value="2"/>
</dbReference>
<dbReference type="Pfam" id="PF07645">
    <property type="entry name" value="EGF_CA"/>
    <property type="match status" value="1"/>
</dbReference>
<keyword evidence="9" id="KW-0675">Receptor</keyword>
<evidence type="ECO:0000256" key="14">
    <source>
        <dbReference type="SAM" id="Phobius"/>
    </source>
</evidence>
<keyword evidence="3" id="KW-0254">Endocytosis</keyword>
<dbReference type="SMART" id="SM00192">
    <property type="entry name" value="LDLa"/>
    <property type="match status" value="8"/>
</dbReference>
<accession>A0ABP0FB21</accession>
<feature type="disulfide bond" evidence="12">
    <location>
        <begin position="179"/>
        <end position="194"/>
    </location>
</feature>
<dbReference type="SUPFAM" id="SSF57424">
    <property type="entry name" value="LDL receptor-like module"/>
    <property type="match status" value="8"/>
</dbReference>
<feature type="disulfide bond" evidence="12">
    <location>
        <begin position="86"/>
        <end position="104"/>
    </location>
</feature>
<gene>
    <name evidence="16" type="ORF">CVLEPA_LOCUS5527</name>
</gene>
<evidence type="ECO:0000256" key="11">
    <source>
        <dbReference type="PROSITE-ProRule" id="PRU00076"/>
    </source>
</evidence>
<dbReference type="SMART" id="SM00181">
    <property type="entry name" value="EGF"/>
    <property type="match status" value="5"/>
</dbReference>
<evidence type="ECO:0000256" key="8">
    <source>
        <dbReference type="ARBA" id="ARBA00023157"/>
    </source>
</evidence>
<dbReference type="InterPro" id="IPR018097">
    <property type="entry name" value="EGF_Ca-bd_CS"/>
</dbReference>
<dbReference type="InterPro" id="IPR009030">
    <property type="entry name" value="Growth_fac_rcpt_cys_sf"/>
</dbReference>
<dbReference type="Pfam" id="PF00057">
    <property type="entry name" value="Ldl_recept_a"/>
    <property type="match status" value="8"/>
</dbReference>
<organism evidence="16 17">
    <name type="scientific">Clavelina lepadiformis</name>
    <name type="common">Light-bulb sea squirt</name>
    <name type="synonym">Ascidia lepadiformis</name>
    <dbReference type="NCBI Taxonomy" id="159417"/>
    <lineage>
        <taxon>Eukaryota</taxon>
        <taxon>Metazoa</taxon>
        <taxon>Chordata</taxon>
        <taxon>Tunicata</taxon>
        <taxon>Ascidiacea</taxon>
        <taxon>Aplousobranchia</taxon>
        <taxon>Clavelinidae</taxon>
        <taxon>Clavelina</taxon>
    </lineage>
</organism>
<dbReference type="PROSITE" id="PS51120">
    <property type="entry name" value="LDLRB"/>
    <property type="match status" value="2"/>
</dbReference>
<keyword evidence="4 14" id="KW-0812">Transmembrane</keyword>
<dbReference type="Gene3D" id="2.10.25.10">
    <property type="entry name" value="Laminin"/>
    <property type="match status" value="2"/>
</dbReference>
<feature type="disulfide bond" evidence="12">
    <location>
        <begin position="167"/>
        <end position="185"/>
    </location>
</feature>
<evidence type="ECO:0000256" key="7">
    <source>
        <dbReference type="ARBA" id="ARBA00023136"/>
    </source>
</evidence>
<dbReference type="PANTHER" id="PTHR22722:SF14">
    <property type="entry name" value="MEGALIN, ISOFORM A"/>
    <property type="match status" value="1"/>
</dbReference>
<dbReference type="Proteomes" id="UP001642483">
    <property type="component" value="Unassembled WGS sequence"/>
</dbReference>
<evidence type="ECO:0000256" key="13">
    <source>
        <dbReference type="PROSITE-ProRule" id="PRU00461"/>
    </source>
</evidence>
<dbReference type="SMART" id="SM00135">
    <property type="entry name" value="LY"/>
    <property type="match status" value="5"/>
</dbReference>
<dbReference type="InterPro" id="IPR051221">
    <property type="entry name" value="LDLR-related"/>
</dbReference>
<dbReference type="Pfam" id="PF00058">
    <property type="entry name" value="Ldl_recept_b"/>
    <property type="match status" value="1"/>
</dbReference>
<feature type="disulfide bond" evidence="12">
    <location>
        <begin position="47"/>
        <end position="65"/>
    </location>
</feature>
<sequence length="818" mass="92515">MKLRCHLLPTLMLWILYLIFVLCMFEQLMVVDSIGIPCTKENNKFLCENQNCISNKWVCDGEDDCRDNSDELHCNNITCQEQEFRCNNSVCVSRKWLCDGEDDCKDNSDEEPALCNNMTCTDDQFVCEESKKCFPKSWKCDGEVDCKDESDEAGCPAQHCKENEFTCKNSECITKIWRCDGEDDCYDGSDEEGCPPRHCQETEFKCSKKEKCIPKAWKCDDDADCDDESDEINCPKKDTPKCVVGYFPCQEGYATCMLNSWACDGDVDCPDGSDERNCNTTSNICPTDHFACDSRLCILKTKVCDRISDCRDGSDEKHCVDSETCDRSVSYKCKNGSCIPRHKLCDHRHDCPLGDDETKGFNKCFYNECSQHNGNCSHICTDRQQGYECSCPYGYQLDSTGKLCEDIDECEAGKYKCDQKCINIKGDYKCDCYAGFKLEGFSKCKLVNSSSQKAYLIFSDKIKIRRISIKRGKFMSVLADGLKHVSGVALNIKKRTLFWTDLKDETIKSSNQATEGDASTVGMSFYSKVIDDDNLASPKAMFSSSTVQTPVSLAVDWINEHLYWTDFTLSKITVSFTNGSFPKTIATVKDNMSPFSIAVHPEKGYMFVSLFGSSKSRIARYWMNGEKRTDIVTEDIAKASGVTIDFHENRLFWLDVKLRRLSSCDFDGKKRRTILDVYNYLRQPHGIAVLNENVYWTDRHSLQSCHKITGNNIKMIDPRLNLPMDLQVDHPSAQPNFTEHCRHHTCQFLCLPIPETSITSARYACACPNGYVTDPVESSKCKEVSAVPTSSSAVTKKSSTDIVDSTQVILGFYFCTLA</sequence>
<evidence type="ECO:0000256" key="6">
    <source>
        <dbReference type="ARBA" id="ARBA00022989"/>
    </source>
</evidence>
<dbReference type="InterPro" id="IPR000033">
    <property type="entry name" value="LDLR_classB_rpt"/>
</dbReference>
<feature type="disulfide bond" evidence="12">
    <location>
        <begin position="59"/>
        <end position="74"/>
    </location>
</feature>
<feature type="disulfide bond" evidence="12">
    <location>
        <begin position="263"/>
        <end position="278"/>
    </location>
</feature>
<feature type="repeat" description="LDL-receptor class B" evidence="13">
    <location>
        <begin position="649"/>
        <end position="693"/>
    </location>
</feature>
<feature type="disulfide bond" evidence="12">
    <location>
        <begin position="160"/>
        <end position="172"/>
    </location>
</feature>
<feature type="disulfide bond" evidence="12">
    <location>
        <begin position="304"/>
        <end position="319"/>
    </location>
</feature>
<dbReference type="PANTHER" id="PTHR22722">
    <property type="entry name" value="LOW-DENSITY LIPOPROTEIN RECEPTOR-RELATED PROTEIN 2-RELATED"/>
    <property type="match status" value="1"/>
</dbReference>
<feature type="disulfide bond" evidence="12">
    <location>
        <begin position="79"/>
        <end position="91"/>
    </location>
</feature>
<dbReference type="PROSITE" id="PS01186">
    <property type="entry name" value="EGF_2"/>
    <property type="match status" value="1"/>
</dbReference>
<evidence type="ECO:0000313" key="17">
    <source>
        <dbReference type="Proteomes" id="UP001642483"/>
    </source>
</evidence>
<dbReference type="Gene3D" id="4.10.400.10">
    <property type="entry name" value="Low-density Lipoprotein Receptor"/>
    <property type="match status" value="8"/>
</dbReference>
<feature type="repeat" description="LDL-receptor class B" evidence="13">
    <location>
        <begin position="560"/>
        <end position="603"/>
    </location>
</feature>
<comment type="caution">
    <text evidence="16">The sequence shown here is derived from an EMBL/GenBank/DDBJ whole genome shotgun (WGS) entry which is preliminary data.</text>
</comment>
<evidence type="ECO:0000259" key="15">
    <source>
        <dbReference type="PROSITE" id="PS50026"/>
    </source>
</evidence>
<feature type="domain" description="EGF-like" evidence="15">
    <location>
        <begin position="365"/>
        <end position="405"/>
    </location>
</feature>
<dbReference type="PRINTS" id="PR00261">
    <property type="entry name" value="LDLRECEPTOR"/>
</dbReference>
<evidence type="ECO:0000256" key="1">
    <source>
        <dbReference type="ARBA" id="ARBA00004167"/>
    </source>
</evidence>
<dbReference type="PROSITE" id="PS00010">
    <property type="entry name" value="ASX_HYDROXYL"/>
    <property type="match status" value="1"/>
</dbReference>
<evidence type="ECO:0000256" key="4">
    <source>
        <dbReference type="ARBA" id="ARBA00022692"/>
    </source>
</evidence>
<comment type="subcellular location">
    <subcellularLocation>
        <location evidence="1">Membrane</location>
        <topology evidence="1">Single-pass membrane protein</topology>
    </subcellularLocation>
</comment>
<dbReference type="InterPro" id="IPR036055">
    <property type="entry name" value="LDL_receptor-like_sf"/>
</dbReference>
<dbReference type="SUPFAM" id="SSF57184">
    <property type="entry name" value="Growth factor receptor domain"/>
    <property type="match status" value="1"/>
</dbReference>
<dbReference type="SUPFAM" id="SSF63825">
    <property type="entry name" value="YWTD domain"/>
    <property type="match status" value="1"/>
</dbReference>
<evidence type="ECO:0000256" key="5">
    <source>
        <dbReference type="ARBA" id="ARBA00022737"/>
    </source>
</evidence>
<keyword evidence="2 11" id="KW-0245">EGF-like domain</keyword>
<comment type="caution">
    <text evidence="11">Lacks conserved residue(s) required for the propagation of feature annotation.</text>
</comment>
<protein>
    <recommendedName>
        <fullName evidence="15">EGF-like domain-containing protein</fullName>
    </recommendedName>
</protein>
<feature type="disulfide bond" evidence="12">
    <location>
        <begin position="285"/>
        <end position="297"/>
    </location>
</feature>
<evidence type="ECO:0000256" key="9">
    <source>
        <dbReference type="ARBA" id="ARBA00023170"/>
    </source>
</evidence>
<dbReference type="PROSITE" id="PS50068">
    <property type="entry name" value="LDLRA_2"/>
    <property type="match status" value="8"/>
</dbReference>
<feature type="disulfide bond" evidence="12">
    <location>
        <begin position="333"/>
        <end position="351"/>
    </location>
</feature>
<reference evidence="16 17" key="1">
    <citation type="submission" date="2024-02" db="EMBL/GenBank/DDBJ databases">
        <authorList>
            <person name="Daric V."/>
            <person name="Darras S."/>
        </authorList>
    </citation>
    <scope>NUCLEOTIDE SEQUENCE [LARGE SCALE GENOMIC DNA]</scope>
</reference>
<keyword evidence="6 14" id="KW-1133">Transmembrane helix</keyword>
<dbReference type="InterPro" id="IPR000742">
    <property type="entry name" value="EGF"/>
</dbReference>
<dbReference type="PROSITE" id="PS50026">
    <property type="entry name" value="EGF_3"/>
    <property type="match status" value="1"/>
</dbReference>
<evidence type="ECO:0000256" key="2">
    <source>
        <dbReference type="ARBA" id="ARBA00022536"/>
    </source>
</evidence>
<keyword evidence="5" id="KW-0677">Repeat</keyword>
<dbReference type="PROSITE" id="PS01187">
    <property type="entry name" value="EGF_CA"/>
    <property type="match status" value="1"/>
</dbReference>
<keyword evidence="17" id="KW-1185">Reference proteome</keyword>
<dbReference type="InterPro" id="IPR023415">
    <property type="entry name" value="LDLR_class-A_CS"/>
</dbReference>
<dbReference type="InterPro" id="IPR011042">
    <property type="entry name" value="6-blade_b-propeller_TolB-like"/>
</dbReference>
<dbReference type="InterPro" id="IPR002172">
    <property type="entry name" value="LDrepeatLR_classA_rpt"/>
</dbReference>
<dbReference type="Gene3D" id="2.120.10.30">
    <property type="entry name" value="TolB, C-terminal domain"/>
    <property type="match status" value="1"/>
</dbReference>
<dbReference type="InterPro" id="IPR000152">
    <property type="entry name" value="EGF-type_Asp/Asn_hydroxyl_site"/>
</dbReference>
<dbReference type="EMBL" id="CAWYQH010000024">
    <property type="protein sequence ID" value="CAK8676018.1"/>
    <property type="molecule type" value="Genomic_DNA"/>
</dbReference>